<comment type="caution">
    <text evidence="1">The sequence shown here is derived from an EMBL/GenBank/DDBJ whole genome shotgun (WGS) entry which is preliminary data.</text>
</comment>
<proteinExistence type="predicted"/>
<evidence type="ECO:0000313" key="1">
    <source>
        <dbReference type="EMBL" id="PEH89931.1"/>
    </source>
</evidence>
<dbReference type="EMBL" id="PDEA01000001">
    <property type="protein sequence ID" value="PEH89931.1"/>
    <property type="molecule type" value="Genomic_DNA"/>
</dbReference>
<keyword evidence="2" id="KW-1185">Reference proteome</keyword>
<dbReference type="GeneID" id="80802157"/>
<dbReference type="InterPro" id="IPR032710">
    <property type="entry name" value="NTF2-like_dom_sf"/>
</dbReference>
<dbReference type="RefSeq" id="WP_066533277.1">
    <property type="nucleotide sequence ID" value="NZ_DALZQJ010000039.1"/>
</dbReference>
<dbReference type="SUPFAM" id="SSF54427">
    <property type="entry name" value="NTF2-like"/>
    <property type="match status" value="1"/>
</dbReference>
<dbReference type="Proteomes" id="UP000220246">
    <property type="component" value="Unassembled WGS sequence"/>
</dbReference>
<dbReference type="Gene3D" id="3.10.450.50">
    <property type="match status" value="1"/>
</dbReference>
<organism evidence="1 2">
    <name type="scientific">Comamonas terrigena</name>
    <dbReference type="NCBI Taxonomy" id="32013"/>
    <lineage>
        <taxon>Bacteria</taxon>
        <taxon>Pseudomonadati</taxon>
        <taxon>Pseudomonadota</taxon>
        <taxon>Betaproteobacteria</taxon>
        <taxon>Burkholderiales</taxon>
        <taxon>Comamonadaceae</taxon>
        <taxon>Comamonas</taxon>
    </lineage>
</organism>
<sequence>MSTLHLPDTVTAYFAADRQGADAVARCFTMQGVVKDEGRTYTGPDAIKAWKLAASSAYAYTSVPLAVERHDGVCLVTCRVAGNFPGSPIELRYGFRLERGLIASLEISA</sequence>
<dbReference type="AlphaFoldDB" id="A0A2A7UXM0"/>
<dbReference type="STRING" id="1219032.GCA_001515545_00595"/>
<dbReference type="OrthoDB" id="8684708at2"/>
<name>A0A2A7UXM0_COMTR</name>
<accession>A0A2A7UXM0</accession>
<gene>
    <name evidence="1" type="ORF">CRM82_16145</name>
</gene>
<protein>
    <submittedName>
        <fullName evidence="1">Nuclear transport factor 2 family protein</fullName>
    </submittedName>
</protein>
<evidence type="ECO:0000313" key="2">
    <source>
        <dbReference type="Proteomes" id="UP000220246"/>
    </source>
</evidence>
<reference evidence="2" key="1">
    <citation type="submission" date="2017-09" db="EMBL/GenBank/DDBJ databases">
        <title>FDA dAtabase for Regulatory Grade micrObial Sequences (FDA-ARGOS): Supporting development and validation of Infectious Disease Dx tests.</title>
        <authorList>
            <person name="Minogue T."/>
            <person name="Wolcott M."/>
            <person name="Wasieloski L."/>
            <person name="Aguilar W."/>
            <person name="Moore D."/>
            <person name="Tallon L."/>
            <person name="Sadzewicz L."/>
            <person name="Ott S."/>
            <person name="Zhao X."/>
            <person name="Nagaraj S."/>
            <person name="Vavikolanu K."/>
            <person name="Aluvathingal J."/>
            <person name="Nadendla S."/>
            <person name="Sichtig H."/>
        </authorList>
    </citation>
    <scope>NUCLEOTIDE SEQUENCE [LARGE SCALE GENOMIC DNA]</scope>
    <source>
        <strain evidence="2">FDAARGOS_394</strain>
    </source>
</reference>